<dbReference type="NCBIfam" id="TIGR03440">
    <property type="entry name" value="egtB_TIGR03440"/>
    <property type="match status" value="1"/>
</dbReference>
<keyword evidence="6" id="KW-1185">Reference proteome</keyword>
<dbReference type="Pfam" id="PF10017">
    <property type="entry name" value="Methyltransf_33"/>
    <property type="match status" value="1"/>
</dbReference>
<dbReference type="Gene3D" id="3.90.1580.10">
    <property type="entry name" value="paralog of FGE (formylglycine-generating enzyme)"/>
    <property type="match status" value="2"/>
</dbReference>
<dbReference type="InterPro" id="IPR017806">
    <property type="entry name" value="EgtB"/>
</dbReference>
<dbReference type="Gene3D" id="3.40.50.150">
    <property type="entry name" value="Vaccinia Virus protein VP39"/>
    <property type="match status" value="1"/>
</dbReference>
<dbReference type="Proteomes" id="UP000598032">
    <property type="component" value="Unassembled WGS sequence"/>
</dbReference>
<evidence type="ECO:0000313" key="5">
    <source>
        <dbReference type="EMBL" id="CAD6528619.1"/>
    </source>
</evidence>
<comment type="caution">
    <text evidence="5">The sequence shown here is derived from an EMBL/GenBank/DDBJ whole genome shotgun (WGS) entry which is preliminary data.</text>
</comment>
<dbReference type="PANTHER" id="PTHR43397:SF1">
    <property type="entry name" value="ERGOTHIONEINE BIOSYNTHESIS PROTEIN 1"/>
    <property type="match status" value="1"/>
</dbReference>
<evidence type="ECO:0000259" key="3">
    <source>
        <dbReference type="Pfam" id="PF03781"/>
    </source>
</evidence>
<evidence type="ECO:0000313" key="6">
    <source>
        <dbReference type="Proteomes" id="UP000598032"/>
    </source>
</evidence>
<reference evidence="5 6" key="1">
    <citation type="submission" date="2020-10" db="EMBL/GenBank/DDBJ databases">
        <authorList>
            <person name="Peeters C."/>
        </authorList>
    </citation>
    <scope>NUCLEOTIDE SEQUENCE [LARGE SCALE GENOMIC DNA]</scope>
    <source>
        <strain evidence="5 6">LMG 28140</strain>
    </source>
</reference>
<sequence length="676" mass="75691">MPDASPVNWHLAHTSWFFETFLLVPYFRGYQVFDAGYAFLFNSYYDAVGDRQPRDRRGVLTRPSSDAIAAYRSHVDRHMEWLLSEAGRSDIEELVLLGLAHEEQHQELLLMDLLHLFAQSPLKPVYRADWPVQSASIDGVFRRHSGGLLEVGTNDGGFAFDNEKPRHKVWIEPFEISDKLVSNGQWMDFMTDGGYSRADLWLSEGWAVVQAKSWQAPEYWEKAKDGSGWNSMTLGGMRPVNRDEPVRHISYYEAAAFATWAGARLPTEAEWEVACVAGHLSVTETAVWQWTQSAYSAYPGFRIPAGAIGEYNGKFMVGQMVLRGGAQISAPGHVRPTYRNFYYPSQRWMFAGLRLARDASPVFNGERENEEFAQSITSGLSAKQKTTSPMYFYDETGSELFEAICQTPEYYVTRVEKRLLERVASDVAAFVKPNSILVEFGSGASEKTRLLLDAAKHVHTYVPIDISNAALAAAAARIASEYPSLRVMPVEGDFITMVDTPFDFPKGPRVGFFPGSTIGNFSRDDAISFMSAARTMLGRGSRFIIGVDMVKPLDTLLAAYDDSAGVTASFNKNLLTRINRELGGNFDLDSFEHTAVWNDEFSRIEMHLVSTRNQTVNVASRSFVFREGESIHTESSHKYSVDSFSALAIRSGWAVEKHWLSDAGEFAIFCLKVDGA</sequence>
<dbReference type="GO" id="GO:0032259">
    <property type="term" value="P:methylation"/>
    <property type="evidence" value="ECO:0007669"/>
    <property type="project" value="UniProtKB-KW"/>
</dbReference>
<proteinExistence type="predicted"/>
<dbReference type="EC" id="2.1.1.44" evidence="5"/>
<dbReference type="InterPro" id="IPR016187">
    <property type="entry name" value="CTDL_fold"/>
</dbReference>
<name>A0ABN7HNM9_9BURK</name>
<accession>A0ABN7HNM9</accession>
<dbReference type="SUPFAM" id="SSF53335">
    <property type="entry name" value="S-adenosyl-L-methionine-dependent methyltransferases"/>
    <property type="match status" value="1"/>
</dbReference>
<keyword evidence="2 5" id="KW-0808">Transferase</keyword>
<keyword evidence="1 5" id="KW-0489">Methyltransferase</keyword>
<dbReference type="NCBIfam" id="TIGR03438">
    <property type="entry name" value="egtD_ergothio"/>
    <property type="match status" value="1"/>
</dbReference>
<dbReference type="InterPro" id="IPR042095">
    <property type="entry name" value="SUMF_sf"/>
</dbReference>
<dbReference type="EMBL" id="CAJHCP010000004">
    <property type="protein sequence ID" value="CAD6528619.1"/>
    <property type="molecule type" value="Genomic_DNA"/>
</dbReference>
<gene>
    <name evidence="5" type="primary">egtD_2</name>
    <name evidence="5" type="ORF">LMG28140_02159</name>
</gene>
<feature type="domain" description="Sulfatase-modifying factor enzyme-like" evidence="3">
    <location>
        <begin position="146"/>
        <end position="279"/>
    </location>
</feature>
<evidence type="ECO:0000256" key="1">
    <source>
        <dbReference type="ARBA" id="ARBA00022603"/>
    </source>
</evidence>
<dbReference type="InterPro" id="IPR051128">
    <property type="entry name" value="EgtD_Methyltrsf_superfamily"/>
</dbReference>
<dbReference type="InterPro" id="IPR019257">
    <property type="entry name" value="MeTrfase_dom"/>
</dbReference>
<dbReference type="GO" id="GO:0052706">
    <property type="term" value="F:L-histidine N(alpha)-methyltransferase activity"/>
    <property type="evidence" value="ECO:0007669"/>
    <property type="project" value="UniProtKB-EC"/>
</dbReference>
<dbReference type="PANTHER" id="PTHR43397">
    <property type="entry name" value="ERGOTHIONEINE BIOSYNTHESIS PROTEIN 1"/>
    <property type="match status" value="1"/>
</dbReference>
<protein>
    <submittedName>
        <fullName evidence="5">Histidine N-alpha-methyltransferase</fullName>
        <ecNumber evidence="5">2.1.1.44</ecNumber>
    </submittedName>
</protein>
<evidence type="ECO:0000259" key="4">
    <source>
        <dbReference type="Pfam" id="PF10017"/>
    </source>
</evidence>
<evidence type="ECO:0000256" key="2">
    <source>
        <dbReference type="ARBA" id="ARBA00022679"/>
    </source>
</evidence>
<dbReference type="InterPro" id="IPR005532">
    <property type="entry name" value="SUMF_dom"/>
</dbReference>
<dbReference type="InterPro" id="IPR035094">
    <property type="entry name" value="EgtD"/>
</dbReference>
<dbReference type="SUPFAM" id="SSF56436">
    <property type="entry name" value="C-type lectin-like"/>
    <property type="match status" value="1"/>
</dbReference>
<dbReference type="Pfam" id="PF03781">
    <property type="entry name" value="FGE-sulfatase"/>
    <property type="match status" value="1"/>
</dbReference>
<dbReference type="InterPro" id="IPR029063">
    <property type="entry name" value="SAM-dependent_MTases_sf"/>
</dbReference>
<feature type="domain" description="Histidine-specific methyltransferase SAM-dependent" evidence="4">
    <location>
        <begin position="372"/>
        <end position="672"/>
    </location>
</feature>
<organism evidence="5 6">
    <name type="scientific">Paraburkholderia metrosideri</name>
    <dbReference type="NCBI Taxonomy" id="580937"/>
    <lineage>
        <taxon>Bacteria</taxon>
        <taxon>Pseudomonadati</taxon>
        <taxon>Pseudomonadota</taxon>
        <taxon>Betaproteobacteria</taxon>
        <taxon>Burkholderiales</taxon>
        <taxon>Burkholderiaceae</taxon>
        <taxon>Paraburkholderia</taxon>
    </lineage>
</organism>